<evidence type="ECO:0000313" key="1">
    <source>
        <dbReference type="EMBL" id="SDZ36607.1"/>
    </source>
</evidence>
<dbReference type="STRING" id="405436.SAMN05444365_111105"/>
<dbReference type="InterPro" id="IPR036894">
    <property type="entry name" value="YbaB-like_sf"/>
</dbReference>
<reference evidence="2" key="1">
    <citation type="submission" date="2016-10" db="EMBL/GenBank/DDBJ databases">
        <authorList>
            <person name="Varghese N."/>
            <person name="Submissions S."/>
        </authorList>
    </citation>
    <scope>NUCLEOTIDE SEQUENCE [LARGE SCALE GENOMIC DNA]</scope>
    <source>
        <strain evidence="2">DSM 45245</strain>
    </source>
</reference>
<dbReference type="Proteomes" id="UP000242415">
    <property type="component" value="Unassembled WGS sequence"/>
</dbReference>
<name>A0A1H3SFT5_9ACTN</name>
<dbReference type="Gene3D" id="3.30.1310.10">
    <property type="entry name" value="Nucleoid-associated protein YbaB-like domain"/>
    <property type="match status" value="1"/>
</dbReference>
<dbReference type="RefSeq" id="WP_091561219.1">
    <property type="nucleotide sequence ID" value="NZ_FNPH01000011.1"/>
</dbReference>
<keyword evidence="1" id="KW-0238">DNA-binding</keyword>
<dbReference type="AlphaFoldDB" id="A0A1H3SFT5"/>
<dbReference type="OrthoDB" id="3393320at2"/>
<dbReference type="GO" id="GO:0003677">
    <property type="term" value="F:DNA binding"/>
    <property type="evidence" value="ECO:0007669"/>
    <property type="project" value="UniProtKB-KW"/>
</dbReference>
<dbReference type="Pfam" id="PF02575">
    <property type="entry name" value="YbaB_DNA_bd"/>
    <property type="match status" value="1"/>
</dbReference>
<protein>
    <submittedName>
        <fullName evidence="1">Conserved DNA-binding protein YbaB</fullName>
    </submittedName>
</protein>
<evidence type="ECO:0000313" key="2">
    <source>
        <dbReference type="Proteomes" id="UP000242415"/>
    </source>
</evidence>
<dbReference type="SUPFAM" id="SSF82607">
    <property type="entry name" value="YbaB-like"/>
    <property type="match status" value="1"/>
</dbReference>
<dbReference type="EMBL" id="FNPH01000011">
    <property type="protein sequence ID" value="SDZ36607.1"/>
    <property type="molecule type" value="Genomic_DNA"/>
</dbReference>
<proteinExistence type="predicted"/>
<sequence length="133" mass="14533">MSELRDLSDLADYAHRQIERIQRMQQDIAAEYGEGRSPRGLVRARTGPGGALLQLRIDPAGLRLTADELEAEVTAAVTAAQQQFAARADEIMAPVLGLRPSEQAVNELEAGMNRLDALGDDLERLARRRGLAD</sequence>
<dbReference type="InterPro" id="IPR004401">
    <property type="entry name" value="YbaB/EbfC"/>
</dbReference>
<organism evidence="1 2">
    <name type="scientific">Micromonospora pattaloongensis</name>
    <dbReference type="NCBI Taxonomy" id="405436"/>
    <lineage>
        <taxon>Bacteria</taxon>
        <taxon>Bacillati</taxon>
        <taxon>Actinomycetota</taxon>
        <taxon>Actinomycetes</taxon>
        <taxon>Micromonosporales</taxon>
        <taxon>Micromonosporaceae</taxon>
        <taxon>Micromonospora</taxon>
    </lineage>
</organism>
<accession>A0A1H3SFT5</accession>
<gene>
    <name evidence="1" type="ORF">SAMN05444365_111105</name>
</gene>
<keyword evidence="2" id="KW-1185">Reference proteome</keyword>